<organism evidence="2 3">
    <name type="scientific">Orientia tsutsugamushi str. UT144</name>
    <dbReference type="NCBI Taxonomy" id="1441384"/>
    <lineage>
        <taxon>Bacteria</taxon>
        <taxon>Pseudomonadati</taxon>
        <taxon>Pseudomonadota</taxon>
        <taxon>Alphaproteobacteria</taxon>
        <taxon>Rickettsiales</taxon>
        <taxon>Rickettsiaceae</taxon>
        <taxon>Rickettsieae</taxon>
        <taxon>Orientia</taxon>
    </lineage>
</organism>
<keyword evidence="1" id="KW-0812">Transmembrane</keyword>
<name>A0A0F3RN06_ORITS</name>
<sequence>MASSYSYDLRMKLFKAVDEGLSIVKACKIFIFTLNTFLICLTSIFLFYYSKTIIVCNES</sequence>
<comment type="caution">
    <text evidence="2">The sequence shown here is derived from an EMBL/GenBank/DDBJ whole genome shotgun (WGS) entry which is preliminary data.</text>
</comment>
<reference evidence="2 3" key="1">
    <citation type="submission" date="2015-01" db="EMBL/GenBank/DDBJ databases">
        <title>Genome Sequencing of Rickettsiales.</title>
        <authorList>
            <person name="Daugherty S.C."/>
            <person name="Su Q."/>
            <person name="Abolude K."/>
            <person name="Beier-Sexton M."/>
            <person name="Carlyon J.A."/>
            <person name="Carter R."/>
            <person name="Day N.P."/>
            <person name="Dumler S.J."/>
            <person name="Dyachenko V."/>
            <person name="Godinez A."/>
            <person name="Kurtti T.J."/>
            <person name="Lichay M."/>
            <person name="Mullins K.E."/>
            <person name="Ott S."/>
            <person name="Pappas-Brown V."/>
            <person name="Paris D.H."/>
            <person name="Patel P."/>
            <person name="Richards A.L."/>
            <person name="Sadzewicz L."/>
            <person name="Sears K."/>
            <person name="Seidman D."/>
            <person name="Sengamalay N."/>
            <person name="Stenos J."/>
            <person name="Tallon L.J."/>
            <person name="Vincent G."/>
            <person name="Fraser C.M."/>
            <person name="Munderloh U."/>
            <person name="Dunning-Hotopp J.C."/>
        </authorList>
    </citation>
    <scope>NUCLEOTIDE SEQUENCE [LARGE SCALE GENOMIC DNA]</scope>
    <source>
        <strain evidence="2 3">UT144</strain>
    </source>
</reference>
<keyword evidence="1" id="KW-0472">Membrane</keyword>
<evidence type="ECO:0000256" key="1">
    <source>
        <dbReference type="SAM" id="Phobius"/>
    </source>
</evidence>
<dbReference type="EMBL" id="LAOR01000008">
    <property type="protein sequence ID" value="KJW07715.1"/>
    <property type="molecule type" value="Genomic_DNA"/>
</dbReference>
<gene>
    <name evidence="2" type="ORF">OTUT144_0244</name>
</gene>
<evidence type="ECO:0000313" key="2">
    <source>
        <dbReference type="EMBL" id="KJW07715.1"/>
    </source>
</evidence>
<dbReference type="PATRIC" id="fig|1441384.3.peg.2264"/>
<evidence type="ECO:0000313" key="3">
    <source>
        <dbReference type="Proteomes" id="UP000033580"/>
    </source>
</evidence>
<proteinExistence type="predicted"/>
<keyword evidence="1" id="KW-1133">Transmembrane helix</keyword>
<feature type="transmembrane region" description="Helical" evidence="1">
    <location>
        <begin position="29"/>
        <end position="49"/>
    </location>
</feature>
<accession>A0A0F3RN06</accession>
<dbReference type="AlphaFoldDB" id="A0A0F3RN06"/>
<dbReference type="Proteomes" id="UP000033580">
    <property type="component" value="Unassembled WGS sequence"/>
</dbReference>
<protein>
    <submittedName>
        <fullName evidence="2">Uncharacterized protein</fullName>
    </submittedName>
</protein>